<evidence type="ECO:0000256" key="13">
    <source>
        <dbReference type="RuleBase" id="RU364061"/>
    </source>
</evidence>
<reference evidence="14" key="2">
    <citation type="submission" date="2025-09" db="UniProtKB">
        <authorList>
            <consortium name="Ensembl"/>
        </authorList>
    </citation>
    <scope>IDENTIFICATION</scope>
</reference>
<evidence type="ECO:0000256" key="4">
    <source>
        <dbReference type="ARBA" id="ARBA00022475"/>
    </source>
</evidence>
<protein>
    <recommendedName>
        <fullName evidence="13">Vomeronasal type-1 receptor</fullName>
    </recommendedName>
</protein>
<evidence type="ECO:0000256" key="8">
    <source>
        <dbReference type="ARBA" id="ARBA00023040"/>
    </source>
</evidence>
<evidence type="ECO:0000313" key="14">
    <source>
        <dbReference type="Ensembl" id="ENSSVLP00005021705.1"/>
    </source>
</evidence>
<dbReference type="GO" id="GO:0019236">
    <property type="term" value="P:response to pheromone"/>
    <property type="evidence" value="ECO:0007669"/>
    <property type="project" value="UniProtKB-KW"/>
</dbReference>
<keyword evidence="12 13" id="KW-0807">Transducer</keyword>
<keyword evidence="9 13" id="KW-0472">Membrane</keyword>
<evidence type="ECO:0000256" key="6">
    <source>
        <dbReference type="ARBA" id="ARBA00022692"/>
    </source>
</evidence>
<dbReference type="Proteomes" id="UP000694564">
    <property type="component" value="Chromosome 17"/>
</dbReference>
<comment type="function">
    <text evidence="1">Putative pheromone receptor.</text>
</comment>
<keyword evidence="4 13" id="KW-1003">Cell membrane</keyword>
<accession>A0A8D2D974</accession>
<dbReference type="OrthoDB" id="9606139at2759"/>
<comment type="subcellular location">
    <subcellularLocation>
        <location evidence="2 13">Cell membrane</location>
        <topology evidence="2 13">Multi-pass membrane protein</topology>
    </subcellularLocation>
</comment>
<dbReference type="SUPFAM" id="SSF81321">
    <property type="entry name" value="Family A G protein-coupled receptor-like"/>
    <property type="match status" value="1"/>
</dbReference>
<dbReference type="AlphaFoldDB" id="A0A8D2D974"/>
<dbReference type="Pfam" id="PF03402">
    <property type="entry name" value="V1R"/>
    <property type="match status" value="1"/>
</dbReference>
<evidence type="ECO:0000256" key="9">
    <source>
        <dbReference type="ARBA" id="ARBA00023136"/>
    </source>
</evidence>
<evidence type="ECO:0000256" key="7">
    <source>
        <dbReference type="ARBA" id="ARBA00022989"/>
    </source>
</evidence>
<name>A0A8D2D974_SCIVU</name>
<dbReference type="GO" id="GO:0016503">
    <property type="term" value="F:pheromone receptor activity"/>
    <property type="evidence" value="ECO:0007669"/>
    <property type="project" value="InterPro"/>
</dbReference>
<proteinExistence type="inferred from homology"/>
<dbReference type="Gene3D" id="1.20.1070.10">
    <property type="entry name" value="Rhodopsin 7-helix transmembrane proteins"/>
    <property type="match status" value="1"/>
</dbReference>
<dbReference type="Ensembl" id="ENSSVLT00005024172.1">
    <property type="protein sequence ID" value="ENSSVLP00005021705.1"/>
    <property type="gene ID" value="ENSSVLG00005017360.1"/>
</dbReference>
<reference evidence="14" key="1">
    <citation type="submission" date="2025-08" db="UniProtKB">
        <authorList>
            <consortium name="Ensembl"/>
        </authorList>
    </citation>
    <scope>IDENTIFICATION</scope>
</reference>
<evidence type="ECO:0000256" key="2">
    <source>
        <dbReference type="ARBA" id="ARBA00004651"/>
    </source>
</evidence>
<feature type="transmembrane region" description="Helical" evidence="13">
    <location>
        <begin position="50"/>
        <end position="72"/>
    </location>
</feature>
<evidence type="ECO:0000256" key="1">
    <source>
        <dbReference type="ARBA" id="ARBA00003878"/>
    </source>
</evidence>
<evidence type="ECO:0000313" key="15">
    <source>
        <dbReference type="Proteomes" id="UP000694564"/>
    </source>
</evidence>
<evidence type="ECO:0000256" key="11">
    <source>
        <dbReference type="ARBA" id="ARBA00023180"/>
    </source>
</evidence>
<keyword evidence="7 13" id="KW-1133">Transmembrane helix</keyword>
<dbReference type="InterPro" id="IPR004072">
    <property type="entry name" value="Vmron_rcpt_1"/>
</dbReference>
<keyword evidence="11" id="KW-0325">Glycoprotein</keyword>
<feature type="transmembrane region" description="Helical" evidence="13">
    <location>
        <begin position="265"/>
        <end position="288"/>
    </location>
</feature>
<evidence type="ECO:0000256" key="12">
    <source>
        <dbReference type="ARBA" id="ARBA00023224"/>
    </source>
</evidence>
<evidence type="ECO:0000256" key="10">
    <source>
        <dbReference type="ARBA" id="ARBA00023170"/>
    </source>
</evidence>
<feature type="transmembrane region" description="Helical" evidence="13">
    <location>
        <begin position="308"/>
        <end position="328"/>
    </location>
</feature>
<feature type="transmembrane region" description="Helical" evidence="13">
    <location>
        <begin position="235"/>
        <end position="258"/>
    </location>
</feature>
<dbReference type="GO" id="GO:0005886">
    <property type="term" value="C:plasma membrane"/>
    <property type="evidence" value="ECO:0007669"/>
    <property type="project" value="UniProtKB-SubCell"/>
</dbReference>
<keyword evidence="15" id="KW-1185">Reference proteome</keyword>
<dbReference type="GeneTree" id="ENSGT00960000186612"/>
<feature type="transmembrane region" description="Helical" evidence="13">
    <location>
        <begin position="84"/>
        <end position="108"/>
    </location>
</feature>
<keyword evidence="8 13" id="KW-0297">G-protein coupled receptor</keyword>
<comment type="similarity">
    <text evidence="3 13">Belongs to the G-protein coupled receptor 1 family.</text>
</comment>
<sequence length="350" mass="38714">MASREVVMGLFFLPQIALGILGNSVSLCCTVLSDLAGNRVKPTDLILRNLAWANFMALLCKGIPQTIVAFGLDHSLEDVACKLVFYFHRVARGVLLSSTCLLSIFQAITISPSNSNWAQLKVRALKVIWPSLCLCLVLHMLVNILIPINVMDTRCGRNLTGMRAFGYCAVSSPRRHFATLYSALLASTDVLCLGLMMWASNSMVFLLSRRKKRVQHNHRPLPSRSVPESRVTCSILALVSSFVLSYSTSTILTTYMVLLDGATRWLVHTNVAMAACFSAFCPFMLLSHHTSVSRLCQLTNCPGTVRELSGLCFLTTFHFLFLLVSGWCHAPNRSNSRHVPIAEGSIHYTL</sequence>
<feature type="transmembrane region" description="Helical" evidence="13">
    <location>
        <begin position="128"/>
        <end position="148"/>
    </location>
</feature>
<evidence type="ECO:0000256" key="3">
    <source>
        <dbReference type="ARBA" id="ARBA00010663"/>
    </source>
</evidence>
<dbReference type="PANTHER" id="PTHR24062">
    <property type="entry name" value="VOMERONASAL TYPE-1 RECEPTOR"/>
    <property type="match status" value="1"/>
</dbReference>
<evidence type="ECO:0000256" key="5">
    <source>
        <dbReference type="ARBA" id="ARBA00022507"/>
    </source>
</evidence>
<dbReference type="FunFam" id="1.20.1070.10:FF:000033">
    <property type="entry name" value="Vomeronasal type-1 receptor"/>
    <property type="match status" value="1"/>
</dbReference>
<feature type="transmembrane region" description="Helical" evidence="13">
    <location>
        <begin position="180"/>
        <end position="199"/>
    </location>
</feature>
<keyword evidence="6 13" id="KW-0812">Transmembrane</keyword>
<keyword evidence="5 13" id="KW-0589">Pheromone response</keyword>
<organism evidence="14 15">
    <name type="scientific">Sciurus vulgaris</name>
    <name type="common">Eurasian red squirrel</name>
    <dbReference type="NCBI Taxonomy" id="55149"/>
    <lineage>
        <taxon>Eukaryota</taxon>
        <taxon>Metazoa</taxon>
        <taxon>Chordata</taxon>
        <taxon>Craniata</taxon>
        <taxon>Vertebrata</taxon>
        <taxon>Euteleostomi</taxon>
        <taxon>Mammalia</taxon>
        <taxon>Eutheria</taxon>
        <taxon>Euarchontoglires</taxon>
        <taxon>Glires</taxon>
        <taxon>Rodentia</taxon>
        <taxon>Sciuromorpha</taxon>
        <taxon>Sciuridae</taxon>
        <taxon>Sciurinae</taxon>
        <taxon>Sciurini</taxon>
        <taxon>Sciurus</taxon>
    </lineage>
</organism>
<keyword evidence="10 13" id="KW-0675">Receptor</keyword>